<accession>A0A1Y1YEZ2</accession>
<protein>
    <submittedName>
        <fullName evidence="3">Serine hydrolase FSH</fullName>
    </submittedName>
</protein>
<dbReference type="PANTHER" id="PTHR48070">
    <property type="entry name" value="ESTERASE OVCA2"/>
    <property type="match status" value="1"/>
</dbReference>
<dbReference type="Gene3D" id="3.40.50.1820">
    <property type="entry name" value="alpha/beta hydrolase"/>
    <property type="match status" value="1"/>
</dbReference>
<reference evidence="3 4" key="1">
    <citation type="submission" date="2016-07" db="EMBL/GenBank/DDBJ databases">
        <title>Pervasive Adenine N6-methylation of Active Genes in Fungi.</title>
        <authorList>
            <consortium name="DOE Joint Genome Institute"/>
            <person name="Mondo S.J."/>
            <person name="Dannebaum R.O."/>
            <person name="Kuo R.C."/>
            <person name="Labutti K."/>
            <person name="Haridas S."/>
            <person name="Kuo A."/>
            <person name="Salamov A."/>
            <person name="Ahrendt S.R."/>
            <person name="Lipzen A."/>
            <person name="Sullivan W."/>
            <person name="Andreopoulos W.B."/>
            <person name="Clum A."/>
            <person name="Lindquist E."/>
            <person name="Daum C."/>
            <person name="Ramamoorthy G.K."/>
            <person name="Gryganskyi A."/>
            <person name="Culley D."/>
            <person name="Magnuson J.K."/>
            <person name="James T.Y."/>
            <person name="O'Malley M.A."/>
            <person name="Stajich J.E."/>
            <person name="Spatafora J.W."/>
            <person name="Visel A."/>
            <person name="Grigoriev I.V."/>
        </authorList>
    </citation>
    <scope>NUCLEOTIDE SEQUENCE [LARGE SCALE GENOMIC DNA]</scope>
    <source>
        <strain evidence="3 4">CBS 115471</strain>
    </source>
</reference>
<dbReference type="AlphaFoldDB" id="A0A1Y1YEZ2"/>
<comment type="caution">
    <text evidence="3">The sequence shown here is derived from an EMBL/GenBank/DDBJ whole genome shotgun (WGS) entry which is preliminary data.</text>
</comment>
<dbReference type="GO" id="GO:0005737">
    <property type="term" value="C:cytoplasm"/>
    <property type="evidence" value="ECO:0007669"/>
    <property type="project" value="TreeGrafter"/>
</dbReference>
<evidence type="ECO:0000313" key="4">
    <source>
        <dbReference type="Proteomes" id="UP000193144"/>
    </source>
</evidence>
<organism evidence="3 4">
    <name type="scientific">Clohesyomyces aquaticus</name>
    <dbReference type="NCBI Taxonomy" id="1231657"/>
    <lineage>
        <taxon>Eukaryota</taxon>
        <taxon>Fungi</taxon>
        <taxon>Dikarya</taxon>
        <taxon>Ascomycota</taxon>
        <taxon>Pezizomycotina</taxon>
        <taxon>Dothideomycetes</taxon>
        <taxon>Pleosporomycetidae</taxon>
        <taxon>Pleosporales</taxon>
        <taxon>Lindgomycetaceae</taxon>
        <taxon>Clohesyomyces</taxon>
    </lineage>
</organism>
<keyword evidence="1 3" id="KW-0378">Hydrolase</keyword>
<feature type="domain" description="Serine hydrolase" evidence="2">
    <location>
        <begin position="3"/>
        <end position="115"/>
    </location>
</feature>
<dbReference type="Proteomes" id="UP000193144">
    <property type="component" value="Unassembled WGS sequence"/>
</dbReference>
<dbReference type="PANTHER" id="PTHR48070:SF6">
    <property type="entry name" value="ESTERASE OVCA2"/>
    <property type="match status" value="1"/>
</dbReference>
<dbReference type="EMBL" id="MCFA01000252">
    <property type="protein sequence ID" value="ORX96600.1"/>
    <property type="molecule type" value="Genomic_DNA"/>
</dbReference>
<evidence type="ECO:0000256" key="1">
    <source>
        <dbReference type="ARBA" id="ARBA00022801"/>
    </source>
</evidence>
<dbReference type="GO" id="GO:0005634">
    <property type="term" value="C:nucleus"/>
    <property type="evidence" value="ECO:0007669"/>
    <property type="project" value="TreeGrafter"/>
</dbReference>
<evidence type="ECO:0000313" key="3">
    <source>
        <dbReference type="EMBL" id="ORX96600.1"/>
    </source>
</evidence>
<dbReference type="InterPro" id="IPR029058">
    <property type="entry name" value="AB_hydrolase_fold"/>
</dbReference>
<sequence length="167" mass="17829">MLERLNDAVDYVHEIVKDEGPFDAVFGFSEGASVAAAYLQAYSSEMQDNLVIAFAVFVCAAVVPPGLTSKNDEEEATLGPLLVSRGLAVPSVHIIGMKDLCFPQSEELLKSCKGNGSNTDAALRCSQPGFVQSVYFLGGHEVPIYPAAVGEMRIVIENAARVAFSSR</sequence>
<proteinExistence type="predicted"/>
<dbReference type="Pfam" id="PF03959">
    <property type="entry name" value="FSH1"/>
    <property type="match status" value="1"/>
</dbReference>
<gene>
    <name evidence="3" type="ORF">BCR34DRAFT_578566</name>
</gene>
<evidence type="ECO:0000259" key="2">
    <source>
        <dbReference type="Pfam" id="PF03959"/>
    </source>
</evidence>
<dbReference type="InterPro" id="IPR005645">
    <property type="entry name" value="FSH-like_dom"/>
</dbReference>
<keyword evidence="4" id="KW-1185">Reference proteome</keyword>
<dbReference type="InterPro" id="IPR050593">
    <property type="entry name" value="LovG"/>
</dbReference>
<name>A0A1Y1YEZ2_9PLEO</name>
<dbReference type="OrthoDB" id="3631038at2759"/>
<dbReference type="SUPFAM" id="SSF53474">
    <property type="entry name" value="alpha/beta-Hydrolases"/>
    <property type="match status" value="1"/>
</dbReference>
<dbReference type="GO" id="GO:0016787">
    <property type="term" value="F:hydrolase activity"/>
    <property type="evidence" value="ECO:0007669"/>
    <property type="project" value="UniProtKB-KW"/>
</dbReference>